<dbReference type="RefSeq" id="XP_040766706.1">
    <property type="nucleotide sequence ID" value="XM_040912266.1"/>
</dbReference>
<dbReference type="AlphaFoldDB" id="A0A165FH74"/>
<dbReference type="OrthoDB" id="2104739at2759"/>
<organism evidence="2 3">
    <name type="scientific">Laetiporus sulphureus 93-53</name>
    <dbReference type="NCBI Taxonomy" id="1314785"/>
    <lineage>
        <taxon>Eukaryota</taxon>
        <taxon>Fungi</taxon>
        <taxon>Dikarya</taxon>
        <taxon>Basidiomycota</taxon>
        <taxon>Agaricomycotina</taxon>
        <taxon>Agaricomycetes</taxon>
        <taxon>Polyporales</taxon>
        <taxon>Laetiporus</taxon>
    </lineage>
</organism>
<dbReference type="EMBL" id="KV427613">
    <property type="protein sequence ID" value="KZT08966.1"/>
    <property type="molecule type" value="Genomic_DNA"/>
</dbReference>
<feature type="domain" description="HNH nuclease" evidence="1">
    <location>
        <begin position="114"/>
        <end position="216"/>
    </location>
</feature>
<name>A0A165FH74_9APHY</name>
<sequence>MTALPPAEATQISNLEPNASSAYNVCLAFEHDAKTEKDVVRARLLGYLILHAPSLDALHEVVEKYKGRTPDYSDHSGHRSLIKDKMDLMTAIQEAPKDHKEAKIQALIRDGFKCVVTGIYDMEAEGIRGIDREDILRAGLVYTECTHIVPESTFFDVSRPSSPEKNDYSASVLAVLKHFGYDVEKLNGAKVHSLANVMTMQHDVREWFDRLEICFEATTVENRYHIQTFGRIRHVPATVTLMSSNPTTLPLPSPKLLALHAACAKVAHLSGAGVYIDKLDQDLDDLDVLADDGGSADVLNHALLRLMTDSVNVGA</sequence>
<evidence type="ECO:0000313" key="2">
    <source>
        <dbReference type="EMBL" id="KZT08966.1"/>
    </source>
</evidence>
<proteinExistence type="predicted"/>
<dbReference type="STRING" id="1314785.A0A165FH74"/>
<dbReference type="Pfam" id="PF13391">
    <property type="entry name" value="HNH_2"/>
    <property type="match status" value="1"/>
</dbReference>
<evidence type="ECO:0000313" key="3">
    <source>
        <dbReference type="Proteomes" id="UP000076871"/>
    </source>
</evidence>
<dbReference type="InParanoid" id="A0A165FH74"/>
<reference evidence="2 3" key="1">
    <citation type="journal article" date="2016" name="Mol. Biol. Evol.">
        <title>Comparative Genomics of Early-Diverging Mushroom-Forming Fungi Provides Insights into the Origins of Lignocellulose Decay Capabilities.</title>
        <authorList>
            <person name="Nagy L.G."/>
            <person name="Riley R."/>
            <person name="Tritt A."/>
            <person name="Adam C."/>
            <person name="Daum C."/>
            <person name="Floudas D."/>
            <person name="Sun H."/>
            <person name="Yadav J.S."/>
            <person name="Pangilinan J."/>
            <person name="Larsson K.H."/>
            <person name="Matsuura K."/>
            <person name="Barry K."/>
            <person name="Labutti K."/>
            <person name="Kuo R."/>
            <person name="Ohm R.A."/>
            <person name="Bhattacharya S.S."/>
            <person name="Shirouzu T."/>
            <person name="Yoshinaga Y."/>
            <person name="Martin F.M."/>
            <person name="Grigoriev I.V."/>
            <person name="Hibbett D.S."/>
        </authorList>
    </citation>
    <scope>NUCLEOTIDE SEQUENCE [LARGE SCALE GENOMIC DNA]</scope>
    <source>
        <strain evidence="2 3">93-53</strain>
    </source>
</reference>
<gene>
    <name evidence="2" type="ORF">LAESUDRAFT_757151</name>
</gene>
<dbReference type="GeneID" id="63829294"/>
<dbReference type="InterPro" id="IPR003615">
    <property type="entry name" value="HNH_nuc"/>
</dbReference>
<evidence type="ECO:0000259" key="1">
    <source>
        <dbReference type="Pfam" id="PF13391"/>
    </source>
</evidence>
<accession>A0A165FH74</accession>
<protein>
    <recommendedName>
        <fullName evidence="1">HNH nuclease domain-containing protein</fullName>
    </recommendedName>
</protein>
<keyword evidence="3" id="KW-1185">Reference proteome</keyword>
<dbReference type="Proteomes" id="UP000076871">
    <property type="component" value="Unassembled WGS sequence"/>
</dbReference>